<feature type="domain" description="DDE Tnp4" evidence="8">
    <location>
        <begin position="166"/>
        <end position="332"/>
    </location>
</feature>
<keyword evidence="6" id="KW-0378">Hydrolase</keyword>
<evidence type="ECO:0000256" key="5">
    <source>
        <dbReference type="ARBA" id="ARBA00022723"/>
    </source>
</evidence>
<keyword evidence="4" id="KW-0540">Nuclease</keyword>
<keyword evidence="10" id="KW-1185">Reference proteome</keyword>
<organism evidence="9 10">
    <name type="scientific">Acanthoscelides obtectus</name>
    <name type="common">Bean weevil</name>
    <name type="synonym">Bruchus obtectus</name>
    <dbReference type="NCBI Taxonomy" id="200917"/>
    <lineage>
        <taxon>Eukaryota</taxon>
        <taxon>Metazoa</taxon>
        <taxon>Ecdysozoa</taxon>
        <taxon>Arthropoda</taxon>
        <taxon>Hexapoda</taxon>
        <taxon>Insecta</taxon>
        <taxon>Pterygota</taxon>
        <taxon>Neoptera</taxon>
        <taxon>Endopterygota</taxon>
        <taxon>Coleoptera</taxon>
        <taxon>Polyphaga</taxon>
        <taxon>Cucujiformia</taxon>
        <taxon>Chrysomeloidea</taxon>
        <taxon>Chrysomelidae</taxon>
        <taxon>Bruchinae</taxon>
        <taxon>Bruchini</taxon>
        <taxon>Acanthoscelides</taxon>
    </lineage>
</organism>
<dbReference type="PANTHER" id="PTHR22930">
    <property type="match status" value="1"/>
</dbReference>
<comment type="subcellular location">
    <subcellularLocation>
        <location evidence="2">Nucleus</location>
    </subcellularLocation>
</comment>
<evidence type="ECO:0000256" key="4">
    <source>
        <dbReference type="ARBA" id="ARBA00022722"/>
    </source>
</evidence>
<dbReference type="InterPro" id="IPR045249">
    <property type="entry name" value="HARBI1-like"/>
</dbReference>
<comment type="similarity">
    <text evidence="3">Belongs to the HARBI1 family.</text>
</comment>
<comment type="cofactor">
    <cofactor evidence="1">
        <name>a divalent metal cation</name>
        <dbReference type="ChEBI" id="CHEBI:60240"/>
    </cofactor>
</comment>
<proteinExistence type="inferred from homology"/>
<dbReference type="GO" id="GO:0016787">
    <property type="term" value="F:hydrolase activity"/>
    <property type="evidence" value="ECO:0007669"/>
    <property type="project" value="UniProtKB-KW"/>
</dbReference>
<evidence type="ECO:0000313" key="9">
    <source>
        <dbReference type="EMBL" id="CAH1980338.1"/>
    </source>
</evidence>
<accession>A0A9P0KQN1</accession>
<evidence type="ECO:0000256" key="1">
    <source>
        <dbReference type="ARBA" id="ARBA00001968"/>
    </source>
</evidence>
<dbReference type="GO" id="GO:0004518">
    <property type="term" value="F:nuclease activity"/>
    <property type="evidence" value="ECO:0007669"/>
    <property type="project" value="UniProtKB-KW"/>
</dbReference>
<reference evidence="9" key="1">
    <citation type="submission" date="2022-03" db="EMBL/GenBank/DDBJ databases">
        <authorList>
            <person name="Sayadi A."/>
        </authorList>
    </citation>
    <scope>NUCLEOTIDE SEQUENCE</scope>
</reference>
<sequence length="394" mass="45507">MSTTSSSDDDDFLMWQLSRRKRRFWVHPYNEDCTIHGNFILSQQLKSDEDKFQLYHRMSQNTYQLLLDLVKPSLTKQNTHYRDCVPAEERLLITIRYLATGSSFRAMSYIFKRGETTIGKIVNESCEAIWKVLQPIHMKKPSTNDWLSISQEFLQRWNLPNCIAAIDGKHIRIQKPMNSGSSYFNYKEYFSIHLMACADANGSFTTVDVGDYDRNNDSGVFRNSGLGQALCNKTLNIPESVPLPGEEQFGQPFPYYFAADEGFPLSINIMRPYNGRALNNNRRIFNYRLSRGRKIVECAFGMLVSKFRVFETPISCSVQKVDKIVKAACVLHTFIKNHDNIILNPTDDATNITNIPIIINQGRPNNNSTESREYLCNYFQKPYGLIPWQNKYTV</sequence>
<keyword evidence="5" id="KW-0479">Metal-binding</keyword>
<keyword evidence="7" id="KW-0539">Nucleus</keyword>
<dbReference type="GO" id="GO:0046872">
    <property type="term" value="F:metal ion binding"/>
    <property type="evidence" value="ECO:0007669"/>
    <property type="project" value="UniProtKB-KW"/>
</dbReference>
<gene>
    <name evidence="9" type="ORF">ACAOBT_LOCUS13920</name>
</gene>
<name>A0A9P0KQN1_ACAOB</name>
<protein>
    <recommendedName>
        <fullName evidence="8">DDE Tnp4 domain-containing protein</fullName>
    </recommendedName>
</protein>
<dbReference type="AlphaFoldDB" id="A0A9P0KQN1"/>
<dbReference type="GO" id="GO:0005634">
    <property type="term" value="C:nucleus"/>
    <property type="evidence" value="ECO:0007669"/>
    <property type="project" value="UniProtKB-SubCell"/>
</dbReference>
<dbReference type="PANTHER" id="PTHR22930:SF269">
    <property type="entry name" value="NUCLEASE HARBI1-LIKE PROTEIN"/>
    <property type="match status" value="1"/>
</dbReference>
<evidence type="ECO:0000256" key="7">
    <source>
        <dbReference type="ARBA" id="ARBA00023242"/>
    </source>
</evidence>
<dbReference type="InterPro" id="IPR027806">
    <property type="entry name" value="HARBI1_dom"/>
</dbReference>
<evidence type="ECO:0000256" key="6">
    <source>
        <dbReference type="ARBA" id="ARBA00022801"/>
    </source>
</evidence>
<evidence type="ECO:0000313" key="10">
    <source>
        <dbReference type="Proteomes" id="UP001152888"/>
    </source>
</evidence>
<dbReference type="Proteomes" id="UP001152888">
    <property type="component" value="Unassembled WGS sequence"/>
</dbReference>
<evidence type="ECO:0000256" key="2">
    <source>
        <dbReference type="ARBA" id="ARBA00004123"/>
    </source>
</evidence>
<dbReference type="OrthoDB" id="2570778at2759"/>
<evidence type="ECO:0000259" key="8">
    <source>
        <dbReference type="Pfam" id="PF13359"/>
    </source>
</evidence>
<dbReference type="Pfam" id="PF13359">
    <property type="entry name" value="DDE_Tnp_4"/>
    <property type="match status" value="1"/>
</dbReference>
<evidence type="ECO:0000256" key="3">
    <source>
        <dbReference type="ARBA" id="ARBA00006958"/>
    </source>
</evidence>
<dbReference type="EMBL" id="CAKOFQ010006893">
    <property type="protein sequence ID" value="CAH1980338.1"/>
    <property type="molecule type" value="Genomic_DNA"/>
</dbReference>
<comment type="caution">
    <text evidence="9">The sequence shown here is derived from an EMBL/GenBank/DDBJ whole genome shotgun (WGS) entry which is preliminary data.</text>
</comment>